<sequence length="133" mass="14815">MLGESDEARQFGLRQLKADHSWNNDFHVFSTVWKTDSIQLLVDGEVYGNIYPPPGGFANVEAKYNPSAAGKWKTGSPMAPFDREMILTIGVGVGGHSFPDSIPGKPYTNVDGKAQYKFYREKNTWLPSWTNGN</sequence>
<evidence type="ECO:0000313" key="1">
    <source>
        <dbReference type="EMBL" id="KRT84388.1"/>
    </source>
</evidence>
<comment type="caution">
    <text evidence="1">The sequence shown here is derived from an EMBL/GenBank/DDBJ whole genome shotgun (WGS) entry which is preliminary data.</text>
</comment>
<dbReference type="AlphaFoldDB" id="A0A0T6BAM2"/>
<protein>
    <submittedName>
        <fullName evidence="1">Uncharacterized protein</fullName>
    </submittedName>
</protein>
<feature type="non-terminal residue" evidence="1">
    <location>
        <position position="133"/>
    </location>
</feature>
<dbReference type="InterPro" id="IPR013320">
    <property type="entry name" value="ConA-like_dom_sf"/>
</dbReference>
<dbReference type="OrthoDB" id="4781at2759"/>
<dbReference type="EMBL" id="LJIG01002552">
    <property type="protein sequence ID" value="KRT84388.1"/>
    <property type="molecule type" value="Genomic_DNA"/>
</dbReference>
<keyword evidence="2" id="KW-1185">Reference proteome</keyword>
<name>A0A0T6BAM2_9SCAR</name>
<proteinExistence type="predicted"/>
<reference evidence="1 2" key="1">
    <citation type="submission" date="2015-09" db="EMBL/GenBank/DDBJ databases">
        <title>Draft genome of the scarab beetle Oryctes borbonicus.</title>
        <authorList>
            <person name="Meyer J.M."/>
            <person name="Markov G.V."/>
            <person name="Baskaran P."/>
            <person name="Herrmann M."/>
            <person name="Sommer R.J."/>
            <person name="Roedelsperger C."/>
        </authorList>
    </citation>
    <scope>NUCLEOTIDE SEQUENCE [LARGE SCALE GENOMIC DNA]</scope>
    <source>
        <strain evidence="1">OB123</strain>
        <tissue evidence="1">Whole animal</tissue>
    </source>
</reference>
<organism evidence="1 2">
    <name type="scientific">Oryctes borbonicus</name>
    <dbReference type="NCBI Taxonomy" id="1629725"/>
    <lineage>
        <taxon>Eukaryota</taxon>
        <taxon>Metazoa</taxon>
        <taxon>Ecdysozoa</taxon>
        <taxon>Arthropoda</taxon>
        <taxon>Hexapoda</taxon>
        <taxon>Insecta</taxon>
        <taxon>Pterygota</taxon>
        <taxon>Neoptera</taxon>
        <taxon>Endopterygota</taxon>
        <taxon>Coleoptera</taxon>
        <taxon>Polyphaga</taxon>
        <taxon>Scarabaeiformia</taxon>
        <taxon>Scarabaeidae</taxon>
        <taxon>Dynastinae</taxon>
        <taxon>Oryctes</taxon>
    </lineage>
</organism>
<dbReference type="Proteomes" id="UP000051574">
    <property type="component" value="Unassembled WGS sequence"/>
</dbReference>
<accession>A0A0T6BAM2</accession>
<evidence type="ECO:0000313" key="2">
    <source>
        <dbReference type="Proteomes" id="UP000051574"/>
    </source>
</evidence>
<dbReference type="SUPFAM" id="SSF49899">
    <property type="entry name" value="Concanavalin A-like lectins/glucanases"/>
    <property type="match status" value="1"/>
</dbReference>
<dbReference type="Gene3D" id="2.60.120.200">
    <property type="match status" value="1"/>
</dbReference>
<gene>
    <name evidence="1" type="ORF">AMK59_642</name>
</gene>